<evidence type="ECO:0000313" key="3">
    <source>
        <dbReference type="Proteomes" id="UP000624703"/>
    </source>
</evidence>
<sequence>MKILANIASLVFTLLVCKTVTAGEDHTTQILSEIENNRQLVMEQAGPAGEDSYIFLAFWDFDGTILHGDCSEGLVDDGTVIYQGLAQLVIESGHSKIYPVDGGFDRFWKDYRHMEHTISEWLAYPFIAQMMWGADTAKLEDLCARHFREQMSPHYFSSSMEMMNHLESLGIKNHVISASADVFVTASAETLPIDRSRMNGIKLKINDGVLSEEIIYPVTWAEGKTTKLKEIVAEVEAANPGKQVVVLAAFGNSYGTDGAFMKFVAQQQLPAGKATAVMINGGDEPAEYRGLFTCVQQTATQGDNEKPNVR</sequence>
<name>A0A8J7SJD0_9BACT</name>
<dbReference type="RefSeq" id="WP_200312076.1">
    <property type="nucleotide sequence ID" value="NZ_JAENIM010000043.1"/>
</dbReference>
<dbReference type="GO" id="GO:0016787">
    <property type="term" value="F:hydrolase activity"/>
    <property type="evidence" value="ECO:0007669"/>
    <property type="project" value="UniProtKB-KW"/>
</dbReference>
<gene>
    <name evidence="2" type="ORF">JIN82_12940</name>
</gene>
<feature type="chain" id="PRO_5035173130" evidence="1">
    <location>
        <begin position="23"/>
        <end position="310"/>
    </location>
</feature>
<dbReference type="InterPro" id="IPR036412">
    <property type="entry name" value="HAD-like_sf"/>
</dbReference>
<dbReference type="SUPFAM" id="SSF56784">
    <property type="entry name" value="HAD-like"/>
    <property type="match status" value="1"/>
</dbReference>
<dbReference type="EMBL" id="JAENIM010000043">
    <property type="protein sequence ID" value="MBK1792060.1"/>
    <property type="molecule type" value="Genomic_DNA"/>
</dbReference>
<dbReference type="Gene3D" id="3.40.50.1000">
    <property type="entry name" value="HAD superfamily/HAD-like"/>
    <property type="match status" value="1"/>
</dbReference>
<comment type="caution">
    <text evidence="2">The sequence shown here is derived from an EMBL/GenBank/DDBJ whole genome shotgun (WGS) entry which is preliminary data.</text>
</comment>
<accession>A0A8J7SJD0</accession>
<dbReference type="Pfam" id="PF12710">
    <property type="entry name" value="HAD"/>
    <property type="match status" value="1"/>
</dbReference>
<keyword evidence="3" id="KW-1185">Reference proteome</keyword>
<feature type="signal peptide" evidence="1">
    <location>
        <begin position="1"/>
        <end position="22"/>
    </location>
</feature>
<proteinExistence type="predicted"/>
<evidence type="ECO:0000256" key="1">
    <source>
        <dbReference type="SAM" id="SignalP"/>
    </source>
</evidence>
<organism evidence="2 3">
    <name type="scientific">Persicirhabdus sediminis</name>
    <dbReference type="NCBI Taxonomy" id="454144"/>
    <lineage>
        <taxon>Bacteria</taxon>
        <taxon>Pseudomonadati</taxon>
        <taxon>Verrucomicrobiota</taxon>
        <taxon>Verrucomicrobiia</taxon>
        <taxon>Verrucomicrobiales</taxon>
        <taxon>Verrucomicrobiaceae</taxon>
        <taxon>Persicirhabdus</taxon>
    </lineage>
</organism>
<keyword evidence="2" id="KW-0378">Hydrolase</keyword>
<reference evidence="2" key="1">
    <citation type="submission" date="2021-01" db="EMBL/GenBank/DDBJ databases">
        <title>Modified the classification status of verrucomicrobia.</title>
        <authorList>
            <person name="Feng X."/>
        </authorList>
    </citation>
    <scope>NUCLEOTIDE SEQUENCE</scope>
    <source>
        <strain evidence="2">_KCTC 22039</strain>
    </source>
</reference>
<dbReference type="Proteomes" id="UP000624703">
    <property type="component" value="Unassembled WGS sequence"/>
</dbReference>
<evidence type="ECO:0000313" key="2">
    <source>
        <dbReference type="EMBL" id="MBK1792060.1"/>
    </source>
</evidence>
<protein>
    <submittedName>
        <fullName evidence="2">Haloacid dehalogenase-like hydrolase</fullName>
    </submittedName>
</protein>
<dbReference type="InterPro" id="IPR023214">
    <property type="entry name" value="HAD_sf"/>
</dbReference>
<dbReference type="AlphaFoldDB" id="A0A8J7SJD0"/>
<keyword evidence="1" id="KW-0732">Signal</keyword>